<sequence>MYFKVYMLLLISFNLCFVFFGIFLKELLKWAINLKSLDVKASKPIIATCTSPSTKELIWELHKLFACIYI</sequence>
<accession>A0A654FTV1</accession>
<feature type="transmembrane region" description="Helical" evidence="1">
    <location>
        <begin position="6"/>
        <end position="24"/>
    </location>
</feature>
<evidence type="ECO:0000313" key="3">
    <source>
        <dbReference type="Proteomes" id="UP000426265"/>
    </source>
</evidence>
<dbReference type="AlphaFoldDB" id="A0A654FTV1"/>
<protein>
    <recommendedName>
        <fullName evidence="4">Transmembrane protein</fullName>
    </recommendedName>
</protein>
<evidence type="ECO:0000256" key="1">
    <source>
        <dbReference type="SAM" id="Phobius"/>
    </source>
</evidence>
<gene>
    <name evidence="2" type="ORF">AN1_LOCUS19699</name>
</gene>
<keyword evidence="1" id="KW-0472">Membrane</keyword>
<reference evidence="2 3" key="1">
    <citation type="submission" date="2019-11" db="EMBL/GenBank/DDBJ databases">
        <authorList>
            <person name="Jiao W.-B."/>
            <person name="Schneeberger K."/>
        </authorList>
    </citation>
    <scope>NUCLEOTIDE SEQUENCE [LARGE SCALE GENOMIC DNA]</scope>
    <source>
        <strain evidence="3">cv. An-1</strain>
    </source>
</reference>
<name>A0A654FTV1_ARATH</name>
<proteinExistence type="predicted"/>
<evidence type="ECO:0000313" key="2">
    <source>
        <dbReference type="EMBL" id="VYS64288.1"/>
    </source>
</evidence>
<keyword evidence="1" id="KW-1133">Transmembrane helix</keyword>
<evidence type="ECO:0008006" key="4">
    <source>
        <dbReference type="Google" id="ProtNLM"/>
    </source>
</evidence>
<dbReference type="EMBL" id="CACRSJ010000109">
    <property type="protein sequence ID" value="VYS64288.1"/>
    <property type="molecule type" value="Genomic_DNA"/>
</dbReference>
<dbReference type="Proteomes" id="UP000426265">
    <property type="component" value="Unassembled WGS sequence"/>
</dbReference>
<organism evidence="2 3">
    <name type="scientific">Arabidopsis thaliana</name>
    <name type="common">Mouse-ear cress</name>
    <dbReference type="NCBI Taxonomy" id="3702"/>
    <lineage>
        <taxon>Eukaryota</taxon>
        <taxon>Viridiplantae</taxon>
        <taxon>Streptophyta</taxon>
        <taxon>Embryophyta</taxon>
        <taxon>Tracheophyta</taxon>
        <taxon>Spermatophyta</taxon>
        <taxon>Magnoliopsida</taxon>
        <taxon>eudicotyledons</taxon>
        <taxon>Gunneridae</taxon>
        <taxon>Pentapetalae</taxon>
        <taxon>rosids</taxon>
        <taxon>malvids</taxon>
        <taxon>Brassicales</taxon>
        <taxon>Brassicaceae</taxon>
        <taxon>Camelineae</taxon>
        <taxon>Arabidopsis</taxon>
    </lineage>
</organism>
<keyword evidence="1" id="KW-0812">Transmembrane</keyword>